<feature type="region of interest" description="Disordered" evidence="3">
    <location>
        <begin position="439"/>
        <end position="461"/>
    </location>
</feature>
<dbReference type="RefSeq" id="WP_234614898.1">
    <property type="nucleotide sequence ID" value="NZ_CP098806.1"/>
</dbReference>
<dbReference type="PANTHER" id="PTHR42693">
    <property type="entry name" value="ARYLSULFATASE FAMILY MEMBER"/>
    <property type="match status" value="1"/>
</dbReference>
<dbReference type="GO" id="GO:0004065">
    <property type="term" value="F:arylsulfatase activity"/>
    <property type="evidence" value="ECO:0007669"/>
    <property type="project" value="TreeGrafter"/>
</dbReference>
<evidence type="ECO:0000259" key="4">
    <source>
        <dbReference type="Pfam" id="PF00884"/>
    </source>
</evidence>
<keyword evidence="2" id="KW-0378">Hydrolase</keyword>
<dbReference type="EMBL" id="JAJTTA010000002">
    <property type="protein sequence ID" value="MCF0041304.1"/>
    <property type="molecule type" value="Genomic_DNA"/>
</dbReference>
<dbReference type="Gene3D" id="3.30.1120.10">
    <property type="match status" value="1"/>
</dbReference>
<gene>
    <name evidence="5" type="ORF">LXM24_14470</name>
</gene>
<evidence type="ECO:0000313" key="5">
    <source>
        <dbReference type="EMBL" id="MCF0041304.1"/>
    </source>
</evidence>
<evidence type="ECO:0000313" key="6">
    <source>
        <dbReference type="Proteomes" id="UP001139700"/>
    </source>
</evidence>
<evidence type="ECO:0000256" key="3">
    <source>
        <dbReference type="SAM" id="MobiDB-lite"/>
    </source>
</evidence>
<keyword evidence="6" id="KW-1185">Reference proteome</keyword>
<name>A0A9X1P9U6_9BACT</name>
<dbReference type="Pfam" id="PF14707">
    <property type="entry name" value="Sulfatase_C"/>
    <property type="match status" value="1"/>
</dbReference>
<dbReference type="InterPro" id="IPR050738">
    <property type="entry name" value="Sulfatase"/>
</dbReference>
<dbReference type="Gene3D" id="3.40.720.10">
    <property type="entry name" value="Alkaline Phosphatase, subunit A"/>
    <property type="match status" value="1"/>
</dbReference>
<dbReference type="Proteomes" id="UP001139700">
    <property type="component" value="Unassembled WGS sequence"/>
</dbReference>
<organism evidence="5 6">
    <name type="scientific">Dyadobacter fanqingshengii</name>
    <dbReference type="NCBI Taxonomy" id="2906443"/>
    <lineage>
        <taxon>Bacteria</taxon>
        <taxon>Pseudomonadati</taxon>
        <taxon>Bacteroidota</taxon>
        <taxon>Cytophagia</taxon>
        <taxon>Cytophagales</taxon>
        <taxon>Spirosomataceae</taxon>
        <taxon>Dyadobacter</taxon>
    </lineage>
</organism>
<dbReference type="CDD" id="cd16026">
    <property type="entry name" value="GALNS_like"/>
    <property type="match status" value="1"/>
</dbReference>
<reference evidence="5" key="1">
    <citation type="submission" date="2021-12" db="EMBL/GenBank/DDBJ databases">
        <title>Novel species in genus Dyadobacter.</title>
        <authorList>
            <person name="Ma C."/>
        </authorList>
    </citation>
    <scope>NUCLEOTIDE SEQUENCE</scope>
    <source>
        <strain evidence="5">CY399</strain>
    </source>
</reference>
<dbReference type="SUPFAM" id="SSF53649">
    <property type="entry name" value="Alkaline phosphatase-like"/>
    <property type="match status" value="1"/>
</dbReference>
<comment type="caution">
    <text evidence="5">The sequence shown here is derived from an EMBL/GenBank/DDBJ whole genome shotgun (WGS) entry which is preliminary data.</text>
</comment>
<dbReference type="AlphaFoldDB" id="A0A9X1P9U6"/>
<proteinExistence type="inferred from homology"/>
<accession>A0A9X1P9U6</accession>
<feature type="domain" description="Sulfatase N-terminal" evidence="4">
    <location>
        <begin position="13"/>
        <end position="326"/>
    </location>
</feature>
<evidence type="ECO:0000256" key="1">
    <source>
        <dbReference type="ARBA" id="ARBA00008779"/>
    </source>
</evidence>
<dbReference type="InterPro" id="IPR000917">
    <property type="entry name" value="Sulfatase_N"/>
</dbReference>
<dbReference type="PANTHER" id="PTHR42693:SF53">
    <property type="entry name" value="ENDO-4-O-SULFATASE"/>
    <property type="match status" value="1"/>
</dbReference>
<protein>
    <submittedName>
        <fullName evidence="5">Sulfatase</fullName>
    </submittedName>
</protein>
<dbReference type="InterPro" id="IPR017850">
    <property type="entry name" value="Alkaline_phosphatase_core_sf"/>
</dbReference>
<dbReference type="Pfam" id="PF00884">
    <property type="entry name" value="Sulfatase"/>
    <property type="match status" value="1"/>
</dbReference>
<comment type="similarity">
    <text evidence="1">Belongs to the sulfatase family.</text>
</comment>
<sequence>MVAMAPKPAAKTPNIVLFFIDDLGYGDLSVTGALGYKTPNIDKLAAEGTRFTNFMAAQAVCSASRAALLTGCYPNRVGVYGAFGPKQGLGLHPQEETIAELLKANGYATGIFGKWHLGSDSIFLPKQQGFEEYYGVPYSHDMWPLHPWQKQAQYPPLFWIDGNKQVKEIKDLNDASALTPTITEKAVSFIKRNKKKPFFLYVPHPMPHVPLAASANFKGKSERGIFGDVLTELDWSVGQIMKELKDQGLDDNTIVIFTSDNGPWLNYGDHAGSAGGFREGKGTSYEGGQRVAAMIRWPGVVPAGRVSNKLLANIDILPTLVKLTGAKLPKEKIDGIEFADLLKGDETKKPRENFLYYYRKNNLEAVRKDNWKLVFAHPGRTYEGSLPGKDGQPGAAPEDHAIPLALYNLNRDPGERYDVYSQNPEIVAELEKIAEAAREDLGDDLQKRRGKNARPLGKVEK</sequence>
<evidence type="ECO:0000256" key="2">
    <source>
        <dbReference type="ARBA" id="ARBA00022801"/>
    </source>
</evidence>